<keyword evidence="3" id="KW-1185">Reference proteome</keyword>
<reference evidence="2" key="1">
    <citation type="submission" date="2019-05" db="EMBL/GenBank/DDBJ databases">
        <title>Annotation for the trematode Paragonimus heterotremus.</title>
        <authorList>
            <person name="Choi Y.-J."/>
        </authorList>
    </citation>
    <scope>NUCLEOTIDE SEQUENCE</scope>
    <source>
        <strain evidence="2">LC</strain>
    </source>
</reference>
<name>A0A8J4SM58_9TREM</name>
<dbReference type="OrthoDB" id="6288382at2759"/>
<evidence type="ECO:0000256" key="1">
    <source>
        <dbReference type="SAM" id="MobiDB-lite"/>
    </source>
</evidence>
<gene>
    <name evidence="2" type="ORF">PHET_08692</name>
</gene>
<feature type="non-terminal residue" evidence="2">
    <location>
        <position position="215"/>
    </location>
</feature>
<accession>A0A8J4SM58</accession>
<organism evidence="2 3">
    <name type="scientific">Paragonimus heterotremus</name>
    <dbReference type="NCBI Taxonomy" id="100268"/>
    <lineage>
        <taxon>Eukaryota</taxon>
        <taxon>Metazoa</taxon>
        <taxon>Spiralia</taxon>
        <taxon>Lophotrochozoa</taxon>
        <taxon>Platyhelminthes</taxon>
        <taxon>Trematoda</taxon>
        <taxon>Digenea</taxon>
        <taxon>Plagiorchiida</taxon>
        <taxon>Troglotremata</taxon>
        <taxon>Troglotrematidae</taxon>
        <taxon>Paragonimus</taxon>
    </lineage>
</organism>
<comment type="caution">
    <text evidence="2">The sequence shown here is derived from an EMBL/GenBank/DDBJ whole genome shotgun (WGS) entry which is preliminary data.</text>
</comment>
<dbReference type="Proteomes" id="UP000748531">
    <property type="component" value="Unassembled WGS sequence"/>
</dbReference>
<proteinExistence type="predicted"/>
<dbReference type="AlphaFoldDB" id="A0A8J4SM58"/>
<protein>
    <submittedName>
        <fullName evidence="2">Uncharacterized protein</fullName>
    </submittedName>
</protein>
<feature type="region of interest" description="Disordered" evidence="1">
    <location>
        <begin position="1"/>
        <end position="22"/>
    </location>
</feature>
<feature type="compositionally biased region" description="Polar residues" evidence="1">
    <location>
        <begin position="8"/>
        <end position="22"/>
    </location>
</feature>
<evidence type="ECO:0000313" key="2">
    <source>
        <dbReference type="EMBL" id="KAF5397862.1"/>
    </source>
</evidence>
<dbReference type="EMBL" id="LUCH01005688">
    <property type="protein sequence ID" value="KAF5397862.1"/>
    <property type="molecule type" value="Genomic_DNA"/>
</dbReference>
<sequence length="215" mass="23772">CFRKREQQLLTDSGGPNDTQQPTLIEAEQDSEVQRRCRRLQRVLGEGLTAFLAGTPGGPHSLRRLLASDVKQLFRRRPDVKHVKHPVGENLLSALPTPTADSNVRINMGKGGYKVTPYLTIDSLYPEDRKATQTAPVDGGEDDACEPNSLELASRLFTQHSRVFTADVPGSSESIAEGSVNHQRDMNQKHDQSMAESVSLQTTILRHQKSCTKAE</sequence>
<evidence type="ECO:0000313" key="3">
    <source>
        <dbReference type="Proteomes" id="UP000748531"/>
    </source>
</evidence>